<keyword evidence="7 12" id="KW-0143">Chaperone</keyword>
<evidence type="ECO:0000256" key="6">
    <source>
        <dbReference type="ARBA" id="ARBA00023110"/>
    </source>
</evidence>
<evidence type="ECO:0000256" key="14">
    <source>
        <dbReference type="RuleBase" id="RU003914"/>
    </source>
</evidence>
<dbReference type="GO" id="GO:0051083">
    <property type="term" value="P:'de novo' cotranslational protein folding"/>
    <property type="evidence" value="ECO:0007669"/>
    <property type="project" value="TreeGrafter"/>
</dbReference>
<dbReference type="SUPFAM" id="SSF54534">
    <property type="entry name" value="FKBP-like"/>
    <property type="match status" value="1"/>
</dbReference>
<accession>A0A7X2T4L9</accession>
<evidence type="ECO:0000256" key="9">
    <source>
        <dbReference type="ARBA" id="ARBA00023306"/>
    </source>
</evidence>
<dbReference type="PANTHER" id="PTHR30560:SF3">
    <property type="entry name" value="TRIGGER FACTOR-LIKE PROTEIN TIG, CHLOROPLASTIC"/>
    <property type="match status" value="1"/>
</dbReference>
<dbReference type="Gene3D" id="3.30.70.1050">
    <property type="entry name" value="Trigger factor ribosome-binding domain"/>
    <property type="match status" value="1"/>
</dbReference>
<dbReference type="NCBIfam" id="TIGR00115">
    <property type="entry name" value="tig"/>
    <property type="match status" value="1"/>
</dbReference>
<evidence type="ECO:0000256" key="8">
    <source>
        <dbReference type="ARBA" id="ARBA00023235"/>
    </source>
</evidence>
<protein>
    <recommendedName>
        <fullName evidence="4 12">Trigger factor</fullName>
        <shortName evidence="12">TF</shortName>
        <ecNumber evidence="3 12">5.2.1.8</ecNumber>
    </recommendedName>
    <alternativeName>
        <fullName evidence="11 12">PPIase</fullName>
    </alternativeName>
</protein>
<evidence type="ECO:0000256" key="3">
    <source>
        <dbReference type="ARBA" id="ARBA00013194"/>
    </source>
</evidence>
<dbReference type="GO" id="GO:0043335">
    <property type="term" value="P:protein unfolding"/>
    <property type="evidence" value="ECO:0007669"/>
    <property type="project" value="TreeGrafter"/>
</dbReference>
<keyword evidence="12" id="KW-0963">Cytoplasm</keyword>
<dbReference type="InterPro" id="IPR027304">
    <property type="entry name" value="Trigger_fact/SurA_dom_sf"/>
</dbReference>
<dbReference type="InterPro" id="IPR008881">
    <property type="entry name" value="Trigger_fac_ribosome-bd_bac"/>
</dbReference>
<proteinExistence type="inferred from homology"/>
<name>A0A7X2T4L9_9FIRM</name>
<dbReference type="SUPFAM" id="SSF102735">
    <property type="entry name" value="Trigger factor ribosome-binding domain"/>
    <property type="match status" value="1"/>
</dbReference>
<dbReference type="HAMAP" id="MF_00303">
    <property type="entry name" value="Trigger_factor_Tig"/>
    <property type="match status" value="1"/>
</dbReference>
<reference evidence="16 17" key="1">
    <citation type="submission" date="2019-08" db="EMBL/GenBank/DDBJ databases">
        <title>In-depth cultivation of the pig gut microbiome towards novel bacterial diversity and tailored functional studies.</title>
        <authorList>
            <person name="Wylensek D."/>
            <person name="Hitch T.C.A."/>
            <person name="Clavel T."/>
        </authorList>
    </citation>
    <scope>NUCLEOTIDE SEQUENCE [LARGE SCALE GENOMIC DNA]</scope>
    <source>
        <strain evidence="16 17">LKV-178-WT-2G</strain>
    </source>
</reference>
<dbReference type="PROSITE" id="PS50059">
    <property type="entry name" value="FKBP_PPIASE"/>
    <property type="match status" value="1"/>
</dbReference>
<comment type="domain">
    <text evidence="12">Consists of 3 domains; the N-terminus binds the ribosome, the middle domain has PPIase activity, while the C-terminus has intrinsic chaperone activity on its own.</text>
</comment>
<evidence type="ECO:0000256" key="7">
    <source>
        <dbReference type="ARBA" id="ARBA00023186"/>
    </source>
</evidence>
<dbReference type="EMBL" id="VUMM01000024">
    <property type="protein sequence ID" value="MSS02238.1"/>
    <property type="molecule type" value="Genomic_DNA"/>
</dbReference>
<dbReference type="PIRSF" id="PIRSF003095">
    <property type="entry name" value="Trigger_factor"/>
    <property type="match status" value="1"/>
</dbReference>
<keyword evidence="17" id="KW-1185">Reference proteome</keyword>
<keyword evidence="9 12" id="KW-0131">Cell cycle</keyword>
<evidence type="ECO:0000256" key="5">
    <source>
        <dbReference type="ARBA" id="ARBA00022618"/>
    </source>
</evidence>
<dbReference type="Pfam" id="PF05697">
    <property type="entry name" value="Trigger_N"/>
    <property type="match status" value="1"/>
</dbReference>
<dbReference type="InterPro" id="IPR001179">
    <property type="entry name" value="PPIase_FKBP_dom"/>
</dbReference>
<dbReference type="GO" id="GO:0043022">
    <property type="term" value="F:ribosome binding"/>
    <property type="evidence" value="ECO:0007669"/>
    <property type="project" value="TreeGrafter"/>
</dbReference>
<sequence length="425" mass="47525">MQSSWTLKENSTGELIVTVDGDAWKKAQKKAFNTVKNQMSFKGFRKGQVPDALIRKQVGKKYLFSLAAEEVANDALTFGIEEQKIELVDRPLLDIKETTEEAVVLSFECTVSPEVTLGEYKGLDIHKDEVVVTDEDVENEVKAVQDRYADWVLKEEGQTAQQGDQVVIDFVGTLDGVPFEGGQGNEYPLELGSNTFIPGFEEQLVGVKSEDVKDVVVTFPEDYQEASLAGKEAVFKVTVHDIKAKELPEVNDELIQKLKLEGIETVDQFKDSKREELKTRKENQANSKFEDELMAQVTENATVDIPAVMIEHEVDSMYRNFTNQMQGSGFTAEQFLQATNQTEEGLKQTFVPEAQKKVLNSLVLDAIVKAENIEVSDEEAETEYNSMSEQYGMPVEQIKSIVSVENIKADLATRKALDLIKASVK</sequence>
<dbReference type="Gene3D" id="1.10.3120.10">
    <property type="entry name" value="Trigger factor, C-terminal domain"/>
    <property type="match status" value="1"/>
</dbReference>
<dbReference type="Gene3D" id="3.10.50.40">
    <property type="match status" value="1"/>
</dbReference>
<dbReference type="Pfam" id="PF05698">
    <property type="entry name" value="Trigger_C"/>
    <property type="match status" value="1"/>
</dbReference>
<dbReference type="FunFam" id="3.10.50.40:FF:000001">
    <property type="entry name" value="Trigger factor"/>
    <property type="match status" value="1"/>
</dbReference>
<evidence type="ECO:0000313" key="17">
    <source>
        <dbReference type="Proteomes" id="UP000470082"/>
    </source>
</evidence>
<comment type="catalytic activity">
    <reaction evidence="1 12 13">
        <text>[protein]-peptidylproline (omega=180) = [protein]-peptidylproline (omega=0)</text>
        <dbReference type="Rhea" id="RHEA:16237"/>
        <dbReference type="Rhea" id="RHEA-COMP:10747"/>
        <dbReference type="Rhea" id="RHEA-COMP:10748"/>
        <dbReference type="ChEBI" id="CHEBI:83833"/>
        <dbReference type="ChEBI" id="CHEBI:83834"/>
        <dbReference type="EC" id="5.2.1.8"/>
    </reaction>
</comment>
<dbReference type="GO" id="GO:0005737">
    <property type="term" value="C:cytoplasm"/>
    <property type="evidence" value="ECO:0007669"/>
    <property type="project" value="UniProtKB-SubCell"/>
</dbReference>
<keyword evidence="8 12" id="KW-0413">Isomerase</keyword>
<dbReference type="GO" id="GO:0044183">
    <property type="term" value="F:protein folding chaperone"/>
    <property type="evidence" value="ECO:0007669"/>
    <property type="project" value="TreeGrafter"/>
</dbReference>
<keyword evidence="5 12" id="KW-0132">Cell division</keyword>
<dbReference type="InterPro" id="IPR046357">
    <property type="entry name" value="PPIase_dom_sf"/>
</dbReference>
<feature type="domain" description="PPIase FKBP-type" evidence="15">
    <location>
        <begin position="163"/>
        <end position="264"/>
    </location>
</feature>
<dbReference type="PANTHER" id="PTHR30560">
    <property type="entry name" value="TRIGGER FACTOR CHAPERONE AND PEPTIDYL-PROLYL CIS/TRANS ISOMERASE"/>
    <property type="match status" value="1"/>
</dbReference>
<dbReference type="AlphaFoldDB" id="A0A7X2T4L9"/>
<dbReference type="Pfam" id="PF00254">
    <property type="entry name" value="FKBP_C"/>
    <property type="match status" value="1"/>
</dbReference>
<evidence type="ECO:0000259" key="15">
    <source>
        <dbReference type="PROSITE" id="PS50059"/>
    </source>
</evidence>
<comment type="caution">
    <text evidence="16">The sequence shown here is derived from an EMBL/GenBank/DDBJ whole genome shotgun (WGS) entry which is preliminary data.</text>
</comment>
<evidence type="ECO:0000313" key="16">
    <source>
        <dbReference type="EMBL" id="MSS02238.1"/>
    </source>
</evidence>
<gene>
    <name evidence="12" type="primary">tig</name>
    <name evidence="16" type="ORF">FYJ50_09100</name>
</gene>
<evidence type="ECO:0000256" key="2">
    <source>
        <dbReference type="ARBA" id="ARBA00005464"/>
    </source>
</evidence>
<dbReference type="GO" id="GO:0015031">
    <property type="term" value="P:protein transport"/>
    <property type="evidence" value="ECO:0007669"/>
    <property type="project" value="UniProtKB-UniRule"/>
</dbReference>
<dbReference type="SUPFAM" id="SSF109998">
    <property type="entry name" value="Triger factor/SurA peptide-binding domain-like"/>
    <property type="match status" value="1"/>
</dbReference>
<keyword evidence="6 12" id="KW-0697">Rotamase</keyword>
<dbReference type="GO" id="GO:0051301">
    <property type="term" value="P:cell division"/>
    <property type="evidence" value="ECO:0007669"/>
    <property type="project" value="UniProtKB-KW"/>
</dbReference>
<dbReference type="InterPro" id="IPR005215">
    <property type="entry name" value="Trig_fac"/>
</dbReference>
<comment type="function">
    <text evidence="10 12">Involved in protein export. Acts as a chaperone by maintaining the newly synthesized protein in an open conformation. Functions as a peptidyl-prolyl cis-trans isomerase.</text>
</comment>
<dbReference type="Proteomes" id="UP000470082">
    <property type="component" value="Unassembled WGS sequence"/>
</dbReference>
<dbReference type="InterPro" id="IPR036611">
    <property type="entry name" value="Trigger_fac_ribosome-bd_sf"/>
</dbReference>
<dbReference type="GO" id="GO:0003755">
    <property type="term" value="F:peptidyl-prolyl cis-trans isomerase activity"/>
    <property type="evidence" value="ECO:0007669"/>
    <property type="project" value="UniProtKB-UniRule"/>
</dbReference>
<comment type="similarity">
    <text evidence="2 12 14">Belongs to the FKBP-type PPIase family. Tig subfamily.</text>
</comment>
<dbReference type="InterPro" id="IPR037041">
    <property type="entry name" value="Trigger_fac_C_sf"/>
</dbReference>
<evidence type="ECO:0000256" key="12">
    <source>
        <dbReference type="HAMAP-Rule" id="MF_00303"/>
    </source>
</evidence>
<evidence type="ECO:0000256" key="4">
    <source>
        <dbReference type="ARBA" id="ARBA00016902"/>
    </source>
</evidence>
<comment type="subcellular location">
    <subcellularLocation>
        <location evidence="12">Cytoplasm</location>
    </subcellularLocation>
    <text evidence="12">About half TF is bound to the ribosome near the polypeptide exit tunnel while the other half is free in the cytoplasm.</text>
</comment>
<organism evidence="16 17">
    <name type="scientific">Floccifex porci</name>
    <dbReference type="NCBI Taxonomy" id="2606629"/>
    <lineage>
        <taxon>Bacteria</taxon>
        <taxon>Bacillati</taxon>
        <taxon>Bacillota</taxon>
        <taxon>Erysipelotrichia</taxon>
        <taxon>Erysipelotrichales</taxon>
        <taxon>Erysipelotrichaceae</taxon>
        <taxon>Floccifex</taxon>
    </lineage>
</organism>
<evidence type="ECO:0000256" key="13">
    <source>
        <dbReference type="PROSITE-ProRule" id="PRU00277"/>
    </source>
</evidence>
<evidence type="ECO:0000256" key="10">
    <source>
        <dbReference type="ARBA" id="ARBA00024849"/>
    </source>
</evidence>
<evidence type="ECO:0000256" key="1">
    <source>
        <dbReference type="ARBA" id="ARBA00000971"/>
    </source>
</evidence>
<dbReference type="InterPro" id="IPR008880">
    <property type="entry name" value="Trigger_fac_C"/>
</dbReference>
<evidence type="ECO:0000256" key="11">
    <source>
        <dbReference type="ARBA" id="ARBA00029986"/>
    </source>
</evidence>
<dbReference type="EC" id="5.2.1.8" evidence="3 12"/>